<dbReference type="InterPro" id="IPR011990">
    <property type="entry name" value="TPR-like_helical_dom_sf"/>
</dbReference>
<dbReference type="PANTHER" id="PTHR43289:SF34">
    <property type="entry name" value="SERINE_THREONINE-PROTEIN KINASE YBDM-RELATED"/>
    <property type="match status" value="1"/>
</dbReference>
<dbReference type="PROSITE" id="PS50011">
    <property type="entry name" value="PROTEIN_KINASE_DOM"/>
    <property type="match status" value="1"/>
</dbReference>
<dbReference type="RefSeq" id="WP_006970169.1">
    <property type="nucleotide sequence ID" value="NZ_ABCS01000009.1"/>
</dbReference>
<dbReference type="PANTHER" id="PTHR43289">
    <property type="entry name" value="MITOGEN-ACTIVATED PROTEIN KINASE KINASE KINASE 20-RELATED"/>
    <property type="match status" value="1"/>
</dbReference>
<protein>
    <submittedName>
        <fullName evidence="7">Serine/threonine kinase family protein</fullName>
    </submittedName>
</protein>
<dbReference type="InterPro" id="IPR011009">
    <property type="entry name" value="Kinase-like_dom_sf"/>
</dbReference>
<evidence type="ECO:0000256" key="2">
    <source>
        <dbReference type="ARBA" id="ARBA00022741"/>
    </source>
</evidence>
<dbReference type="AlphaFoldDB" id="A6G0C0"/>
<dbReference type="Pfam" id="PF00069">
    <property type="entry name" value="Pkinase"/>
    <property type="match status" value="1"/>
</dbReference>
<gene>
    <name evidence="7" type="ORF">PPSIR1_36774</name>
</gene>
<dbReference type="Gene3D" id="1.25.40.10">
    <property type="entry name" value="Tetratricopeptide repeat domain"/>
    <property type="match status" value="2"/>
</dbReference>
<dbReference type="CDD" id="cd14014">
    <property type="entry name" value="STKc_PknB_like"/>
    <property type="match status" value="1"/>
</dbReference>
<dbReference type="Proteomes" id="UP000005801">
    <property type="component" value="Unassembled WGS sequence"/>
</dbReference>
<evidence type="ECO:0000313" key="8">
    <source>
        <dbReference type="Proteomes" id="UP000005801"/>
    </source>
</evidence>
<accession>A6G0C0</accession>
<organism evidence="7 8">
    <name type="scientific">Plesiocystis pacifica SIR-1</name>
    <dbReference type="NCBI Taxonomy" id="391625"/>
    <lineage>
        <taxon>Bacteria</taxon>
        <taxon>Pseudomonadati</taxon>
        <taxon>Myxococcota</taxon>
        <taxon>Polyangia</taxon>
        <taxon>Nannocystales</taxon>
        <taxon>Nannocystaceae</taxon>
        <taxon>Plesiocystis</taxon>
    </lineage>
</organism>
<reference evidence="7 8" key="1">
    <citation type="submission" date="2007-06" db="EMBL/GenBank/DDBJ databases">
        <authorList>
            <person name="Shimkets L."/>
            <person name="Ferriera S."/>
            <person name="Johnson J."/>
            <person name="Kravitz S."/>
            <person name="Beeson K."/>
            <person name="Sutton G."/>
            <person name="Rogers Y.-H."/>
            <person name="Friedman R."/>
            <person name="Frazier M."/>
            <person name="Venter J.C."/>
        </authorList>
    </citation>
    <scope>NUCLEOTIDE SEQUENCE [LARGE SCALE GENOMIC DNA]</scope>
    <source>
        <strain evidence="7 8">SIR-1</strain>
    </source>
</reference>
<evidence type="ECO:0000256" key="3">
    <source>
        <dbReference type="ARBA" id="ARBA00022777"/>
    </source>
</evidence>
<sequence length="957" mass="101161">MALEDAETSIGQPSPLGPRARARIEAALFGQPAPAQAIGRYRITGRVGQGGMGSVLAGYDDELQRRVAIKLLRSGRASASLEQRLRREAQALARLSHPNVVQIYEVGEAGEAEAQLYLAMEFVEGEVLDAWQREPRTWRACVEVYLQAARGLLAAHERDLVHRDFKPANCILDRQGTVKVLDFGLARAGLGASLERTEADEALATDEASTHSAIDQPMTRTGAVLGTPAYMAPEQLEGQVAGPAADQFALCVSLYEAVHGRRPYGGHTAKARLEAIRAGRFQPLEARAGAPRWLQKLLRRGLACAPADRYPSLVELIAALEAGLGRRRRAMAASGALGVLTAAAAVAAWPDPDPCVELRSATAPAWTEDRRGALRSGLEAAPAGVRAYVEGGLDDYASGWIEQRAQLCEAERDELIGAEAHARAEDCLDRRMGRMGALVDALTRADASTLEYASEAVAALPALDDCAQVDRLLTGAELPPPELRARVAKVREGVDAAWAALDTGRRDAALALAEEARVSAEGLAWPQVRAELERVRARASMAMEQLGDADEALVAALEHAERAGDDPLVHDLLVDLTAVHVHAEQGAVAEAWSLAATSKLARIGEEPGRMARLRRWQSATAELGHDFEEAAALAREALELARSASAPEGPKVMRAAFGLGGALAALGRNDEALEAYAEALAVAEGVFGDGYPTGQVLYNRALVHAERGDDDAAAADYERAAAIFATSARTPAVDVADVHTAMLQLDLLDGELDAAAAHVAAAQAALDTLAIDDLGAQTRRADLAGLSASVEHFRGDYAAALRGYEAAIELRAALPDADPVWTAMLDSNRGECLLELGRLDDAEAAFSGAMGVLTAELGEDASELGYVLRGLGEVALERGALGPAAATLERALELRLAEPGDIDNLSGIQWALARALAPSDPERARALAKDARALAVELGASGAERRAAIEASALWTE</sequence>
<keyword evidence="2 5" id="KW-0547">Nucleotide-binding</keyword>
<name>A6G0C0_9BACT</name>
<dbReference type="eggNOG" id="COG0515">
    <property type="taxonomic scope" value="Bacteria"/>
</dbReference>
<keyword evidence="8" id="KW-1185">Reference proteome</keyword>
<dbReference type="STRING" id="391625.PPSIR1_36774"/>
<dbReference type="SMART" id="SM00028">
    <property type="entry name" value="TPR"/>
    <property type="match status" value="6"/>
</dbReference>
<proteinExistence type="predicted"/>
<evidence type="ECO:0000256" key="4">
    <source>
        <dbReference type="ARBA" id="ARBA00022840"/>
    </source>
</evidence>
<feature type="domain" description="Protein kinase" evidence="6">
    <location>
        <begin position="41"/>
        <end position="324"/>
    </location>
</feature>
<dbReference type="Gene3D" id="3.30.200.20">
    <property type="entry name" value="Phosphorylase Kinase, domain 1"/>
    <property type="match status" value="1"/>
</dbReference>
<dbReference type="InterPro" id="IPR000719">
    <property type="entry name" value="Prot_kinase_dom"/>
</dbReference>
<evidence type="ECO:0000313" key="7">
    <source>
        <dbReference type="EMBL" id="EDM80566.1"/>
    </source>
</evidence>
<dbReference type="EMBL" id="ABCS01000009">
    <property type="protein sequence ID" value="EDM80566.1"/>
    <property type="molecule type" value="Genomic_DNA"/>
</dbReference>
<dbReference type="Pfam" id="PF13424">
    <property type="entry name" value="TPR_12"/>
    <property type="match status" value="2"/>
</dbReference>
<dbReference type="InterPro" id="IPR017441">
    <property type="entry name" value="Protein_kinase_ATP_BS"/>
</dbReference>
<evidence type="ECO:0000259" key="6">
    <source>
        <dbReference type="PROSITE" id="PS50011"/>
    </source>
</evidence>
<keyword evidence="1" id="KW-0808">Transferase</keyword>
<dbReference type="PROSITE" id="PS00107">
    <property type="entry name" value="PROTEIN_KINASE_ATP"/>
    <property type="match status" value="1"/>
</dbReference>
<keyword evidence="3 7" id="KW-0418">Kinase</keyword>
<dbReference type="InterPro" id="IPR019734">
    <property type="entry name" value="TPR_rpt"/>
</dbReference>
<dbReference type="SUPFAM" id="SSF56112">
    <property type="entry name" value="Protein kinase-like (PK-like)"/>
    <property type="match status" value="1"/>
</dbReference>
<dbReference type="InterPro" id="IPR008271">
    <property type="entry name" value="Ser/Thr_kinase_AS"/>
</dbReference>
<dbReference type="Gene3D" id="1.10.510.10">
    <property type="entry name" value="Transferase(Phosphotransferase) domain 1"/>
    <property type="match status" value="1"/>
</dbReference>
<dbReference type="GO" id="GO:0005524">
    <property type="term" value="F:ATP binding"/>
    <property type="evidence" value="ECO:0007669"/>
    <property type="project" value="UniProtKB-UniRule"/>
</dbReference>
<feature type="binding site" evidence="5">
    <location>
        <position position="70"/>
    </location>
    <ligand>
        <name>ATP</name>
        <dbReference type="ChEBI" id="CHEBI:30616"/>
    </ligand>
</feature>
<comment type="caution">
    <text evidence="7">The sequence shown here is derived from an EMBL/GenBank/DDBJ whole genome shotgun (WGS) entry which is preliminary data.</text>
</comment>
<dbReference type="GO" id="GO:0004674">
    <property type="term" value="F:protein serine/threonine kinase activity"/>
    <property type="evidence" value="ECO:0007669"/>
    <property type="project" value="TreeGrafter"/>
</dbReference>
<evidence type="ECO:0000256" key="1">
    <source>
        <dbReference type="ARBA" id="ARBA00022679"/>
    </source>
</evidence>
<evidence type="ECO:0000256" key="5">
    <source>
        <dbReference type="PROSITE-ProRule" id="PRU10141"/>
    </source>
</evidence>
<keyword evidence="4 5" id="KW-0067">ATP-binding</keyword>
<dbReference type="SUPFAM" id="SSF48452">
    <property type="entry name" value="TPR-like"/>
    <property type="match status" value="1"/>
</dbReference>
<dbReference type="PROSITE" id="PS00108">
    <property type="entry name" value="PROTEIN_KINASE_ST"/>
    <property type="match status" value="1"/>
</dbReference>